<dbReference type="HOGENOM" id="CLU_051668_0_0_6"/>
<dbReference type="AlphaFoldDB" id="W0DX11"/>
<evidence type="ECO:0000256" key="11">
    <source>
        <dbReference type="ARBA" id="ARBA00048304"/>
    </source>
</evidence>
<comment type="catalytic activity">
    <reaction evidence="11">
        <text>GTP + ATP = 3',3'-cGAMP + 2 diphosphate</text>
        <dbReference type="Rhea" id="RHEA:35647"/>
        <dbReference type="ChEBI" id="CHEBI:30616"/>
        <dbReference type="ChEBI" id="CHEBI:33019"/>
        <dbReference type="ChEBI" id="CHEBI:37565"/>
        <dbReference type="ChEBI" id="CHEBI:71501"/>
    </reaction>
    <physiologicalReaction direction="left-to-right" evidence="11">
        <dbReference type="Rhea" id="RHEA:35648"/>
    </physiologicalReaction>
</comment>
<dbReference type="STRING" id="717772.THIAE_06230"/>
<dbReference type="Proteomes" id="UP000005380">
    <property type="component" value="Chromosome"/>
</dbReference>
<organism evidence="15 16">
    <name type="scientific">Thiomicrospira aerophila AL3</name>
    <dbReference type="NCBI Taxonomy" id="717772"/>
    <lineage>
        <taxon>Bacteria</taxon>
        <taxon>Pseudomonadati</taxon>
        <taxon>Pseudomonadota</taxon>
        <taxon>Gammaproteobacteria</taxon>
        <taxon>Thiotrichales</taxon>
        <taxon>Piscirickettsiaceae</taxon>
        <taxon>Thiomicrospira</taxon>
    </lineage>
</organism>
<dbReference type="Pfam" id="PF21713">
    <property type="entry name" value="DncV_C"/>
    <property type="match status" value="1"/>
</dbReference>
<dbReference type="Pfam" id="PF21654">
    <property type="entry name" value="DncV-like_NTFase"/>
    <property type="match status" value="1"/>
</dbReference>
<dbReference type="NCBIfam" id="NF041078">
    <property type="entry name" value="cGAS"/>
    <property type="match status" value="1"/>
</dbReference>
<reference evidence="15 16" key="1">
    <citation type="submission" date="2013-12" db="EMBL/GenBank/DDBJ databases">
        <authorList>
            <consortium name="DOE Joint Genome Institute"/>
            <person name="Kappler U."/>
            <person name="Huntemann M."/>
            <person name="Han J."/>
            <person name="Chen A."/>
            <person name="Kyrpides N."/>
            <person name="Mavromatis K."/>
            <person name="Markowitz V."/>
            <person name="Palaniappan K."/>
            <person name="Ivanova N."/>
            <person name="Schaumberg A."/>
            <person name="Pati A."/>
            <person name="Liolios K."/>
            <person name="Nordberg H.P."/>
            <person name="Cantor M.N."/>
            <person name="Hua S.X."/>
            <person name="Woyke T."/>
        </authorList>
    </citation>
    <scope>NUCLEOTIDE SEQUENCE [LARGE SCALE GENOMIC DNA]</scope>
    <source>
        <strain evidence="16">AL2</strain>
    </source>
</reference>
<keyword evidence="7" id="KW-0546">Nucleotide metabolism</keyword>
<feature type="domain" description="Cyclic GMP-AMP synthase C-terminal" evidence="14">
    <location>
        <begin position="253"/>
        <end position="382"/>
    </location>
</feature>
<evidence type="ECO:0000256" key="3">
    <source>
        <dbReference type="ARBA" id="ARBA00022723"/>
    </source>
</evidence>
<evidence type="ECO:0000256" key="5">
    <source>
        <dbReference type="ARBA" id="ARBA00022840"/>
    </source>
</evidence>
<evidence type="ECO:0000256" key="1">
    <source>
        <dbReference type="ARBA" id="ARBA00022679"/>
    </source>
</evidence>
<dbReference type="GO" id="GO:0051607">
    <property type="term" value="P:defense response to virus"/>
    <property type="evidence" value="ECO:0007669"/>
    <property type="project" value="UniProtKB-KW"/>
</dbReference>
<dbReference type="InterPro" id="IPR048446">
    <property type="entry name" value="DncV_C"/>
</dbReference>
<dbReference type="EMBL" id="CP007030">
    <property type="protein sequence ID" value="AHF01406.1"/>
    <property type="molecule type" value="Genomic_DNA"/>
</dbReference>
<evidence type="ECO:0000256" key="7">
    <source>
        <dbReference type="ARBA" id="ARBA00023080"/>
    </source>
</evidence>
<sequence length="415" mass="46684">MILKYSVDKLLYQRQSSDCFWANLQPDENALTQMNEIKMLVRKTIRNAFRTFQEKAEEKGLSALTEEYGISLESLAATGNVDDAINALKKVKPKFCSQGSSVYKTLNKPAHTPPQQMDVDDGTYLPMTIIEETGPIIAKEAFFKIVDSALQQLCQENRDWKFINNKPTCARIIVSTDMHIDVPLYAIPEGEYATLTEVYDSSSYSLEALATKEQEVILDPDQVYLAMRNEEHWKQSDPREISEWFKSEVKLHGEGLRRVCRYLKAWRDHTWEDGGGPSSISLMACAVNTYNDPQNSSGFAGDSEALLAVVTALPTQLNEGVYLMTKNEMLYPRESDQKNHSEIVSQAEKLKTNIRRSLLSAESQEECVSGFMAIFGSRFPYDTESVESIANQVRGTSAMAQPSPETEMKPNFSAG</sequence>
<dbReference type="GO" id="GO:0005524">
    <property type="term" value="F:ATP binding"/>
    <property type="evidence" value="ECO:0007669"/>
    <property type="project" value="UniProtKB-KW"/>
</dbReference>
<dbReference type="InterPro" id="IPR048445">
    <property type="entry name" value="DncV-like_NTFase"/>
</dbReference>
<feature type="compositionally biased region" description="Polar residues" evidence="12">
    <location>
        <begin position="395"/>
        <end position="404"/>
    </location>
</feature>
<gene>
    <name evidence="15" type="ORF">THIAE_06230</name>
</gene>
<evidence type="ECO:0000256" key="6">
    <source>
        <dbReference type="ARBA" id="ARBA00022842"/>
    </source>
</evidence>
<dbReference type="eggNOG" id="ENOG502Z9WZ">
    <property type="taxonomic scope" value="Bacteria"/>
</dbReference>
<protein>
    <recommendedName>
        <fullName evidence="10">Cyclic GMP-AMP synthase</fullName>
    </recommendedName>
</protein>
<evidence type="ECO:0000256" key="2">
    <source>
        <dbReference type="ARBA" id="ARBA00022695"/>
    </source>
</evidence>
<dbReference type="InParanoid" id="W0DX11"/>
<evidence type="ECO:0000313" key="16">
    <source>
        <dbReference type="Proteomes" id="UP000005380"/>
    </source>
</evidence>
<keyword evidence="9" id="KW-0342">GTP-binding</keyword>
<keyword evidence="1" id="KW-0808">Transferase</keyword>
<keyword evidence="8" id="KW-0051">Antiviral defense</keyword>
<evidence type="ECO:0000259" key="14">
    <source>
        <dbReference type="Pfam" id="PF21713"/>
    </source>
</evidence>
<keyword evidence="16" id="KW-1185">Reference proteome</keyword>
<keyword evidence="4" id="KW-0547">Nucleotide-binding</keyword>
<evidence type="ECO:0000256" key="9">
    <source>
        <dbReference type="ARBA" id="ARBA00023134"/>
    </source>
</evidence>
<dbReference type="RefSeq" id="WP_006459400.1">
    <property type="nucleotide sequence ID" value="NZ_CP007030.1"/>
</dbReference>
<name>W0DX11_9GAMM</name>
<keyword evidence="3" id="KW-0479">Metal-binding</keyword>
<dbReference type="GO" id="GO:0046872">
    <property type="term" value="F:metal ion binding"/>
    <property type="evidence" value="ECO:0007669"/>
    <property type="project" value="UniProtKB-KW"/>
</dbReference>
<evidence type="ECO:0000259" key="13">
    <source>
        <dbReference type="Pfam" id="PF21654"/>
    </source>
</evidence>
<dbReference type="GO" id="GO:0009117">
    <property type="term" value="P:nucleotide metabolic process"/>
    <property type="evidence" value="ECO:0007669"/>
    <property type="project" value="UniProtKB-KW"/>
</dbReference>
<evidence type="ECO:0000256" key="10">
    <source>
        <dbReference type="ARBA" id="ARBA00044145"/>
    </source>
</evidence>
<feature type="region of interest" description="Disordered" evidence="12">
    <location>
        <begin position="395"/>
        <end position="415"/>
    </location>
</feature>
<keyword evidence="6" id="KW-0460">Magnesium</keyword>
<evidence type="ECO:0000256" key="8">
    <source>
        <dbReference type="ARBA" id="ARBA00023118"/>
    </source>
</evidence>
<feature type="domain" description="Cyclic GMP-AMP synthase DncV-like nucleotidyltransferase" evidence="13">
    <location>
        <begin position="93"/>
        <end position="185"/>
    </location>
</feature>
<keyword evidence="5" id="KW-0067">ATP-binding</keyword>
<dbReference type="OrthoDB" id="6402963at2"/>
<dbReference type="KEGG" id="tao:THIAE_06230"/>
<proteinExistence type="predicted"/>
<dbReference type="InterPro" id="IPR047805">
    <property type="entry name" value="GAMP_synthase"/>
</dbReference>
<evidence type="ECO:0000256" key="4">
    <source>
        <dbReference type="ARBA" id="ARBA00022741"/>
    </source>
</evidence>
<keyword evidence="2" id="KW-0548">Nucleotidyltransferase</keyword>
<evidence type="ECO:0000256" key="12">
    <source>
        <dbReference type="SAM" id="MobiDB-lite"/>
    </source>
</evidence>
<dbReference type="GO" id="GO:0005525">
    <property type="term" value="F:GTP binding"/>
    <property type="evidence" value="ECO:0007669"/>
    <property type="project" value="UniProtKB-KW"/>
</dbReference>
<dbReference type="GO" id="GO:0140701">
    <property type="term" value="F:3',3'-cyclic GMP-AMP synthase activity"/>
    <property type="evidence" value="ECO:0007669"/>
    <property type="project" value="InterPro"/>
</dbReference>
<accession>W0DX11</accession>
<evidence type="ECO:0000313" key="15">
    <source>
        <dbReference type="EMBL" id="AHF01406.1"/>
    </source>
</evidence>